<feature type="transmembrane region" description="Helical" evidence="7">
    <location>
        <begin position="409"/>
        <end position="430"/>
    </location>
</feature>
<dbReference type="PANTHER" id="PTHR43711:SF26">
    <property type="entry name" value="SENSOR HISTIDINE KINASE RCSC"/>
    <property type="match status" value="1"/>
</dbReference>
<dbReference type="EC" id="2.7.13.3" evidence="2"/>
<evidence type="ECO:0000256" key="3">
    <source>
        <dbReference type="ARBA" id="ARBA00022553"/>
    </source>
</evidence>
<keyword evidence="7" id="KW-0812">Transmembrane</keyword>
<dbReference type="InterPro" id="IPR005467">
    <property type="entry name" value="His_kinase_dom"/>
</dbReference>
<evidence type="ECO:0000256" key="5">
    <source>
        <dbReference type="ARBA" id="ARBA00022777"/>
    </source>
</evidence>
<dbReference type="eggNOG" id="COG2205">
    <property type="taxonomic scope" value="Bacteria"/>
</dbReference>
<evidence type="ECO:0000256" key="6">
    <source>
        <dbReference type="ARBA" id="ARBA00023012"/>
    </source>
</evidence>
<evidence type="ECO:0000256" key="7">
    <source>
        <dbReference type="SAM" id="Phobius"/>
    </source>
</evidence>
<name>E6STY0_BACT6</name>
<dbReference type="InterPro" id="IPR004358">
    <property type="entry name" value="Sig_transdc_His_kin-like_C"/>
</dbReference>
<keyword evidence="6" id="KW-0902">Two-component regulatory system</keyword>
<dbReference type="InterPro" id="IPR036890">
    <property type="entry name" value="HATPase_C_sf"/>
</dbReference>
<evidence type="ECO:0000256" key="2">
    <source>
        <dbReference type="ARBA" id="ARBA00012438"/>
    </source>
</evidence>
<evidence type="ECO:0000256" key="1">
    <source>
        <dbReference type="ARBA" id="ARBA00000085"/>
    </source>
</evidence>
<keyword evidence="3" id="KW-0597">Phosphoprotein</keyword>
<dbReference type="AlphaFoldDB" id="E6STY0"/>
<evidence type="ECO:0000256" key="4">
    <source>
        <dbReference type="ARBA" id="ARBA00022679"/>
    </source>
</evidence>
<dbReference type="SMART" id="SM00388">
    <property type="entry name" value="HisKA"/>
    <property type="match status" value="1"/>
</dbReference>
<dbReference type="GO" id="GO:0000155">
    <property type="term" value="F:phosphorelay sensor kinase activity"/>
    <property type="evidence" value="ECO:0007669"/>
    <property type="project" value="InterPro"/>
</dbReference>
<accession>E6STY0</accession>
<dbReference type="CDD" id="cd00082">
    <property type="entry name" value="HisKA"/>
    <property type="match status" value="1"/>
</dbReference>
<dbReference type="SUPFAM" id="SSF55874">
    <property type="entry name" value="ATPase domain of HSP90 chaperone/DNA topoisomerase II/histidine kinase"/>
    <property type="match status" value="1"/>
</dbReference>
<dbReference type="EMBL" id="CP002352">
    <property type="protein sequence ID" value="ADV43281.1"/>
    <property type="molecule type" value="Genomic_DNA"/>
</dbReference>
<dbReference type="HOGENOM" id="CLU_023350_1_1_10"/>
<dbReference type="InterPro" id="IPR003594">
    <property type="entry name" value="HATPase_dom"/>
</dbReference>
<dbReference type="Gene3D" id="3.30.565.10">
    <property type="entry name" value="Histidine kinase-like ATPase, C-terminal domain"/>
    <property type="match status" value="1"/>
</dbReference>
<reference evidence="9 10" key="2">
    <citation type="journal article" date="2011" name="Stand. Genomic Sci.">
        <title>Complete genome sequence of Bacteroides helcogenes type strain (P 36-108).</title>
        <authorList>
            <person name="Pati A."/>
            <person name="Gronow S."/>
            <person name="Zeytun A."/>
            <person name="Lapidus A."/>
            <person name="Nolan M."/>
            <person name="Hammon N."/>
            <person name="Deshpande S."/>
            <person name="Cheng J.F."/>
            <person name="Tapia R."/>
            <person name="Han C."/>
            <person name="Goodwin L."/>
            <person name="Pitluck S."/>
            <person name="Liolios K."/>
            <person name="Pagani I."/>
            <person name="Ivanova N."/>
            <person name="Mavromatis K."/>
            <person name="Chen A."/>
            <person name="Palaniappan K."/>
            <person name="Land M."/>
            <person name="Hauser L."/>
            <person name="Chang Y.J."/>
            <person name="Jeffries C.D."/>
            <person name="Detter J.C."/>
            <person name="Brambilla E."/>
            <person name="Rohde M."/>
            <person name="Goker M."/>
            <person name="Woyke T."/>
            <person name="Bristow J."/>
            <person name="Eisen J.A."/>
            <person name="Markowitz V."/>
            <person name="Hugenholtz P."/>
            <person name="Kyrpides N.C."/>
            <person name="Klenk H.P."/>
            <person name="Lucas S."/>
        </authorList>
    </citation>
    <scope>NUCLEOTIDE SEQUENCE [LARGE SCALE GENOMIC DNA]</scope>
    <source>
        <strain evidence="10">ATCC 35417 / DSM 20613 / JCM 6297 / CCUG 15421 / P 36-108</strain>
    </source>
</reference>
<dbReference type="Pfam" id="PF00512">
    <property type="entry name" value="HisKA"/>
    <property type="match status" value="1"/>
</dbReference>
<gene>
    <name evidence="9" type="ordered locus">Bache_1273</name>
</gene>
<comment type="catalytic activity">
    <reaction evidence="1">
        <text>ATP + protein L-histidine = ADP + protein N-phospho-L-histidine.</text>
        <dbReference type="EC" id="2.7.13.3"/>
    </reaction>
</comment>
<keyword evidence="7" id="KW-1133">Transmembrane helix</keyword>
<evidence type="ECO:0000259" key="8">
    <source>
        <dbReference type="PROSITE" id="PS50109"/>
    </source>
</evidence>
<feature type="domain" description="Histidine kinase" evidence="8">
    <location>
        <begin position="472"/>
        <end position="684"/>
    </location>
</feature>
<dbReference type="InterPro" id="IPR003661">
    <property type="entry name" value="HisK_dim/P_dom"/>
</dbReference>
<evidence type="ECO:0000313" key="10">
    <source>
        <dbReference type="Proteomes" id="UP000008630"/>
    </source>
</evidence>
<dbReference type="InterPro" id="IPR050736">
    <property type="entry name" value="Sensor_HK_Regulatory"/>
</dbReference>
<keyword evidence="10" id="KW-1185">Reference proteome</keyword>
<keyword evidence="4" id="KW-0808">Transferase</keyword>
<dbReference type="InterPro" id="IPR036097">
    <property type="entry name" value="HisK_dim/P_sf"/>
</dbReference>
<dbReference type="PROSITE" id="PS50109">
    <property type="entry name" value="HIS_KIN"/>
    <property type="match status" value="1"/>
</dbReference>
<dbReference type="STRING" id="693979.Bache_1273"/>
<dbReference type="PRINTS" id="PR00344">
    <property type="entry name" value="BCTRLSENSOR"/>
</dbReference>
<evidence type="ECO:0000313" key="9">
    <source>
        <dbReference type="EMBL" id="ADV43281.1"/>
    </source>
</evidence>
<dbReference type="KEGG" id="bhl:Bache_1273"/>
<sequence length="684" mass="79974">MVWVFLFSIPNGYSQSPDSGEIRKNLLEALRKKPLDRRNQMELYIDLHDLSDNDTDRSIYIREALNLAIQLKDQSYIFETLDILCRLHKNVPDSLNCYQQVGKKCLTGPYKDFYMAWLKAYPSVCKMDEAEKPDEANKEIAYYKKHKADLSNRPEELQWEMIMCSAMECLNYFSPSSVFSEDRIIHLKNIQQLIDNLPFEVCYKFNWYYLTRVEFIYRSEGGDINAAKAVDALEKIEQLYDRQFELPFFKRRTYYSVFRREELRVGVYSEMLFFGNIIGQKRLDGIYSQMKEFYRKHTSKKDRKLFLSSSFFYYLYSSQYDKAMQTVDEMLLQTDSADINRQSELLANKIDLVTRWGQHYKEGFEAFWKYNALMEQNRVEETNRQLAEMRSLFEVDKLKMEQAELQARYHGIALIVVLVFSLIFFTWGLYQYWLKKRLKVAQLDLLQANKKVAEESERAKASDRMKTEFLQSMSHEIRTPLNSISGFSALLLDEDVDMEEKKNFPAIIEKNSRQLIELFESILHMSDLSSSLDLFPMEQIDILPVCLDVAEAYQVKADKLGFKCVLNTTSDKCLIKTNAIHLQHALEHLLNNAMKFADSGVIGMGLVHLEGKVRICVTDTGISIPEDKAEYIFDRFTKLDEFTPGIGLGLYSCRLILNRLGGTIYLDTSYKDGARFCMELPDNE</sequence>
<dbReference type="PANTHER" id="PTHR43711">
    <property type="entry name" value="TWO-COMPONENT HISTIDINE KINASE"/>
    <property type="match status" value="1"/>
</dbReference>
<organism evidence="9 10">
    <name type="scientific">Bacteroides helcogenes (strain ATCC 35417 / DSM 20613 / JCM 6297 / CCUG 15421 / P 36-108)</name>
    <dbReference type="NCBI Taxonomy" id="693979"/>
    <lineage>
        <taxon>Bacteria</taxon>
        <taxon>Pseudomonadati</taxon>
        <taxon>Bacteroidota</taxon>
        <taxon>Bacteroidia</taxon>
        <taxon>Bacteroidales</taxon>
        <taxon>Bacteroidaceae</taxon>
        <taxon>Bacteroides</taxon>
    </lineage>
</organism>
<dbReference type="Gene3D" id="1.10.287.130">
    <property type="match status" value="1"/>
</dbReference>
<protein>
    <recommendedName>
        <fullName evidence="2">histidine kinase</fullName>
        <ecNumber evidence="2">2.7.13.3</ecNumber>
    </recommendedName>
</protein>
<keyword evidence="7" id="KW-0472">Membrane</keyword>
<dbReference type="SMART" id="SM00387">
    <property type="entry name" value="HATPase_c"/>
    <property type="match status" value="1"/>
</dbReference>
<reference key="1">
    <citation type="submission" date="2010-11" db="EMBL/GenBank/DDBJ databases">
        <title>The complete genome of Bacteroides helcogenes P 36-108.</title>
        <authorList>
            <consortium name="US DOE Joint Genome Institute (JGI-PGF)"/>
            <person name="Lucas S."/>
            <person name="Copeland A."/>
            <person name="Lapidus A."/>
            <person name="Bruce D."/>
            <person name="Goodwin L."/>
            <person name="Pitluck S."/>
            <person name="Kyrpides N."/>
            <person name="Mavromatis K."/>
            <person name="Ivanova N."/>
            <person name="Zeytun A."/>
            <person name="Brettin T."/>
            <person name="Detter J.C."/>
            <person name="Tapia R."/>
            <person name="Han C."/>
            <person name="Land M."/>
            <person name="Hauser L."/>
            <person name="Markowitz V."/>
            <person name="Cheng J.-F."/>
            <person name="Hugenholtz P."/>
            <person name="Woyke T."/>
            <person name="Wu D."/>
            <person name="Gronow S."/>
            <person name="Wellnitz S."/>
            <person name="Brambilla E."/>
            <person name="Klenk H.-P."/>
            <person name="Eisen J.A."/>
        </authorList>
    </citation>
    <scope>NUCLEOTIDE SEQUENCE</scope>
    <source>
        <strain>P 36-108</strain>
    </source>
</reference>
<proteinExistence type="predicted"/>
<dbReference type="SUPFAM" id="SSF47384">
    <property type="entry name" value="Homodimeric domain of signal transducing histidine kinase"/>
    <property type="match status" value="1"/>
</dbReference>
<dbReference type="Pfam" id="PF02518">
    <property type="entry name" value="HATPase_c"/>
    <property type="match status" value="1"/>
</dbReference>
<dbReference type="Proteomes" id="UP000008630">
    <property type="component" value="Chromosome"/>
</dbReference>
<keyword evidence="5 9" id="KW-0418">Kinase</keyword>